<dbReference type="CDD" id="cd06295">
    <property type="entry name" value="PBP1_CelR"/>
    <property type="match status" value="1"/>
</dbReference>
<dbReference type="SUPFAM" id="SSF53822">
    <property type="entry name" value="Periplasmic binding protein-like I"/>
    <property type="match status" value="1"/>
</dbReference>
<dbReference type="PANTHER" id="PTHR30146">
    <property type="entry name" value="LACI-RELATED TRANSCRIPTIONAL REPRESSOR"/>
    <property type="match status" value="1"/>
</dbReference>
<dbReference type="EMBL" id="JACHLP010000006">
    <property type="protein sequence ID" value="MBB4844674.1"/>
    <property type="molecule type" value="Genomic_DNA"/>
</dbReference>
<evidence type="ECO:0000313" key="5">
    <source>
        <dbReference type="EMBL" id="MBB4844674.1"/>
    </source>
</evidence>
<dbReference type="SUPFAM" id="SSF47413">
    <property type="entry name" value="lambda repressor-like DNA-binding domains"/>
    <property type="match status" value="1"/>
</dbReference>
<comment type="caution">
    <text evidence="5">The sequence shown here is derived from an EMBL/GenBank/DDBJ whole genome shotgun (WGS) entry which is preliminary data.</text>
</comment>
<dbReference type="Proteomes" id="UP000562027">
    <property type="component" value="Unassembled WGS sequence"/>
</dbReference>
<protein>
    <submittedName>
        <fullName evidence="5">DNA-binding LacI/PurR family transcriptional regulator</fullName>
    </submittedName>
</protein>
<evidence type="ECO:0000256" key="3">
    <source>
        <dbReference type="ARBA" id="ARBA00023163"/>
    </source>
</evidence>
<dbReference type="InterPro" id="IPR000843">
    <property type="entry name" value="HTH_LacI"/>
</dbReference>
<feature type="domain" description="HTH lacI-type" evidence="4">
    <location>
        <begin position="14"/>
        <end position="68"/>
    </location>
</feature>
<proteinExistence type="predicted"/>
<dbReference type="Gene3D" id="3.40.50.2300">
    <property type="match status" value="2"/>
</dbReference>
<evidence type="ECO:0000259" key="4">
    <source>
        <dbReference type="PROSITE" id="PS50932"/>
    </source>
</evidence>
<sequence>MTSKPQHNPAPGRAQMADIARLAGVAVSTVSRALAGSPLVNEKTRARVAELAASLNYSVNVGAQNLRLKQSKTIAVIVPHEAATGQSLSDPFFLSLIGSIADACTAQGFDMLLSRVDAEHLDRAGLPYQTGRALGIILIGQWHHHDQLNALALRRVPLVVWGAKLPQQLYCTVGSDNLAGGRLATEHLLAQGARHIAFLGDPSLPEISQRYEGYLQAHERRGLRPAPELCRPVPFISTAIASDMDALLQSGQALDALFAASDLVAMTAISTLRRHGRRVPEDVAVVGYDDIALAVHYQPPLSTIRQPIEAAGQALVQALLAQLGGERVLPTLLPTELVQRQTSRLPTKLKAGSKTAA</sequence>
<dbReference type="PANTHER" id="PTHR30146:SF120">
    <property type="entry name" value="ALANINE RACEMASE"/>
    <property type="match status" value="1"/>
</dbReference>
<dbReference type="AlphaFoldDB" id="A0A840L7Y5"/>
<dbReference type="GO" id="GO:0000976">
    <property type="term" value="F:transcription cis-regulatory region binding"/>
    <property type="evidence" value="ECO:0007669"/>
    <property type="project" value="TreeGrafter"/>
</dbReference>
<dbReference type="Pfam" id="PF13377">
    <property type="entry name" value="Peripla_BP_3"/>
    <property type="match status" value="1"/>
</dbReference>
<evidence type="ECO:0000313" key="6">
    <source>
        <dbReference type="Proteomes" id="UP000562027"/>
    </source>
</evidence>
<reference evidence="5 6" key="1">
    <citation type="submission" date="2020-08" db="EMBL/GenBank/DDBJ databases">
        <title>Functional genomics of gut bacteria from endangered species of beetles.</title>
        <authorList>
            <person name="Carlos-Shanley C."/>
        </authorList>
    </citation>
    <scope>NUCLEOTIDE SEQUENCE [LARGE SCALE GENOMIC DNA]</scope>
    <source>
        <strain evidence="5 6">S00239</strain>
    </source>
</reference>
<dbReference type="RefSeq" id="WP_348648717.1">
    <property type="nucleotide sequence ID" value="NZ_JACHLP010000006.1"/>
</dbReference>
<keyword evidence="2 5" id="KW-0238">DNA-binding</keyword>
<gene>
    <name evidence="5" type="ORF">HNP55_003218</name>
</gene>
<dbReference type="Pfam" id="PF00356">
    <property type="entry name" value="LacI"/>
    <property type="match status" value="1"/>
</dbReference>
<dbReference type="InterPro" id="IPR010982">
    <property type="entry name" value="Lambda_DNA-bd_dom_sf"/>
</dbReference>
<keyword evidence="6" id="KW-1185">Reference proteome</keyword>
<dbReference type="Gene3D" id="1.10.260.40">
    <property type="entry name" value="lambda repressor-like DNA-binding domains"/>
    <property type="match status" value="1"/>
</dbReference>
<dbReference type="InterPro" id="IPR046335">
    <property type="entry name" value="LacI/GalR-like_sensor"/>
</dbReference>
<evidence type="ECO:0000256" key="1">
    <source>
        <dbReference type="ARBA" id="ARBA00023015"/>
    </source>
</evidence>
<dbReference type="CDD" id="cd01392">
    <property type="entry name" value="HTH_LacI"/>
    <property type="match status" value="1"/>
</dbReference>
<organism evidence="5 6">
    <name type="scientific">Roseateles oligotrophus</name>
    <dbReference type="NCBI Taxonomy" id="1769250"/>
    <lineage>
        <taxon>Bacteria</taxon>
        <taxon>Pseudomonadati</taxon>
        <taxon>Pseudomonadota</taxon>
        <taxon>Betaproteobacteria</taxon>
        <taxon>Burkholderiales</taxon>
        <taxon>Sphaerotilaceae</taxon>
        <taxon>Roseateles</taxon>
    </lineage>
</organism>
<accession>A0A840L7Y5</accession>
<name>A0A840L7Y5_9BURK</name>
<evidence type="ECO:0000256" key="2">
    <source>
        <dbReference type="ARBA" id="ARBA00023125"/>
    </source>
</evidence>
<dbReference type="SMART" id="SM00354">
    <property type="entry name" value="HTH_LACI"/>
    <property type="match status" value="1"/>
</dbReference>
<dbReference type="GO" id="GO:0003700">
    <property type="term" value="F:DNA-binding transcription factor activity"/>
    <property type="evidence" value="ECO:0007669"/>
    <property type="project" value="TreeGrafter"/>
</dbReference>
<keyword evidence="3" id="KW-0804">Transcription</keyword>
<dbReference type="InterPro" id="IPR028082">
    <property type="entry name" value="Peripla_BP_I"/>
</dbReference>
<dbReference type="PROSITE" id="PS50932">
    <property type="entry name" value="HTH_LACI_2"/>
    <property type="match status" value="1"/>
</dbReference>
<keyword evidence="1" id="KW-0805">Transcription regulation</keyword>